<dbReference type="GO" id="GO:0004402">
    <property type="term" value="F:histone acetyltransferase activity"/>
    <property type="evidence" value="ECO:0007669"/>
    <property type="project" value="InterPro"/>
</dbReference>
<dbReference type="GO" id="GO:0006357">
    <property type="term" value="P:regulation of transcription by RNA polymerase II"/>
    <property type="evidence" value="ECO:0007669"/>
    <property type="project" value="TreeGrafter"/>
</dbReference>
<dbReference type="GO" id="GO:0008270">
    <property type="term" value="F:zinc ion binding"/>
    <property type="evidence" value="ECO:0007669"/>
    <property type="project" value="UniProtKB-KW"/>
</dbReference>
<keyword evidence="4" id="KW-0808">Transferase</keyword>
<feature type="compositionally biased region" description="Polar residues" evidence="17">
    <location>
        <begin position="1310"/>
        <end position="1323"/>
    </location>
</feature>
<evidence type="ECO:0000256" key="11">
    <source>
        <dbReference type="ARBA" id="ARBA00023015"/>
    </source>
</evidence>
<dbReference type="SUPFAM" id="SSF55729">
    <property type="entry name" value="Acyl-CoA N-acyltransferases (Nat)"/>
    <property type="match status" value="1"/>
</dbReference>
<comment type="caution">
    <text evidence="20">The sequence shown here is derived from an EMBL/GenBank/DDBJ whole genome shotgun (WGS) entry which is preliminary data.</text>
</comment>
<feature type="compositionally biased region" description="Basic and acidic residues" evidence="17">
    <location>
        <begin position="898"/>
        <end position="915"/>
    </location>
</feature>
<feature type="compositionally biased region" description="Pro residues" evidence="17">
    <location>
        <begin position="1647"/>
        <end position="1670"/>
    </location>
</feature>
<feature type="region of interest" description="Disordered" evidence="17">
    <location>
        <begin position="754"/>
        <end position="774"/>
    </location>
</feature>
<dbReference type="Gene3D" id="3.30.60.60">
    <property type="entry name" value="N-acetyl transferase-like"/>
    <property type="match status" value="1"/>
</dbReference>
<name>A0A9P6EA97_9AGAR</name>
<feature type="region of interest" description="Disordered" evidence="17">
    <location>
        <begin position="217"/>
        <end position="415"/>
    </location>
</feature>
<proteinExistence type="inferred from homology"/>
<keyword evidence="21" id="KW-1185">Reference proteome</keyword>
<dbReference type="Pfam" id="PF01853">
    <property type="entry name" value="MOZ_SAS"/>
    <property type="match status" value="2"/>
</dbReference>
<evidence type="ECO:0000256" key="2">
    <source>
        <dbReference type="ARBA" id="ARBA00010107"/>
    </source>
</evidence>
<dbReference type="InterPro" id="IPR001965">
    <property type="entry name" value="Znf_PHD"/>
</dbReference>
<dbReference type="InterPro" id="IPR050603">
    <property type="entry name" value="MYST_HAT"/>
</dbReference>
<evidence type="ECO:0000256" key="8">
    <source>
        <dbReference type="ARBA" id="ARBA00022833"/>
    </source>
</evidence>
<feature type="region of interest" description="Disordered" evidence="17">
    <location>
        <begin position="961"/>
        <end position="985"/>
    </location>
</feature>
<feature type="compositionally biased region" description="Polar residues" evidence="17">
    <location>
        <begin position="1583"/>
        <end position="1593"/>
    </location>
</feature>
<evidence type="ECO:0000259" key="19">
    <source>
        <dbReference type="PROSITE" id="PS51726"/>
    </source>
</evidence>
<evidence type="ECO:0000256" key="15">
    <source>
        <dbReference type="PROSITE-ProRule" id="PRU00146"/>
    </source>
</evidence>
<feature type="compositionally biased region" description="Acidic residues" evidence="17">
    <location>
        <begin position="1068"/>
        <end position="1096"/>
    </location>
</feature>
<dbReference type="InterPro" id="IPR013087">
    <property type="entry name" value="Znf_C2H2_type"/>
</dbReference>
<feature type="region of interest" description="Disordered" evidence="17">
    <location>
        <begin position="1579"/>
        <end position="1730"/>
    </location>
</feature>
<keyword evidence="6" id="KW-0677">Repeat</keyword>
<keyword evidence="9" id="KW-0156">Chromatin regulator</keyword>
<dbReference type="OrthoDB" id="787137at2759"/>
<feature type="region of interest" description="Disordered" evidence="17">
    <location>
        <begin position="1297"/>
        <end position="1428"/>
    </location>
</feature>
<accession>A0A9P6EA97</accession>
<feature type="compositionally biased region" description="Basic and acidic residues" evidence="17">
    <location>
        <begin position="1116"/>
        <end position="1126"/>
    </location>
</feature>
<dbReference type="InterPro" id="IPR019787">
    <property type="entry name" value="Znf_PHD-finger"/>
</dbReference>
<dbReference type="GO" id="GO:0003712">
    <property type="term" value="F:transcription coregulator activity"/>
    <property type="evidence" value="ECO:0007669"/>
    <property type="project" value="TreeGrafter"/>
</dbReference>
<feature type="region of interest" description="Disordered" evidence="17">
    <location>
        <begin position="1062"/>
        <end position="1099"/>
    </location>
</feature>
<evidence type="ECO:0000256" key="9">
    <source>
        <dbReference type="ARBA" id="ARBA00022853"/>
    </source>
</evidence>
<organism evidence="20 21">
    <name type="scientific">Crepidotus variabilis</name>
    <dbReference type="NCBI Taxonomy" id="179855"/>
    <lineage>
        <taxon>Eukaryota</taxon>
        <taxon>Fungi</taxon>
        <taxon>Dikarya</taxon>
        <taxon>Basidiomycota</taxon>
        <taxon>Agaricomycotina</taxon>
        <taxon>Agaricomycetes</taxon>
        <taxon>Agaricomycetidae</taxon>
        <taxon>Agaricales</taxon>
        <taxon>Agaricineae</taxon>
        <taxon>Crepidotaceae</taxon>
        <taxon>Crepidotus</taxon>
    </lineage>
</organism>
<dbReference type="FunFam" id="3.30.40.10:FF:000005">
    <property type="entry name" value="zinc finger protein isoform X1"/>
    <property type="match status" value="1"/>
</dbReference>
<evidence type="ECO:0000256" key="5">
    <source>
        <dbReference type="ARBA" id="ARBA00022723"/>
    </source>
</evidence>
<feature type="compositionally biased region" description="Basic and acidic residues" evidence="17">
    <location>
        <begin position="1012"/>
        <end position="1022"/>
    </location>
</feature>
<feature type="compositionally biased region" description="Polar residues" evidence="17">
    <location>
        <begin position="849"/>
        <end position="858"/>
    </location>
</feature>
<dbReference type="InterPro" id="IPR040706">
    <property type="entry name" value="Zf-MYST"/>
</dbReference>
<evidence type="ECO:0000256" key="1">
    <source>
        <dbReference type="ARBA" id="ARBA00004123"/>
    </source>
</evidence>
<feature type="region of interest" description="Disordered" evidence="17">
    <location>
        <begin position="1001"/>
        <end position="1047"/>
    </location>
</feature>
<dbReference type="GO" id="GO:0005634">
    <property type="term" value="C:nucleus"/>
    <property type="evidence" value="ECO:0007669"/>
    <property type="project" value="UniProtKB-SubCell"/>
</dbReference>
<feature type="domain" description="PHD-type" evidence="18">
    <location>
        <begin position="175"/>
        <end position="225"/>
    </location>
</feature>
<comment type="similarity">
    <text evidence="2 16">Belongs to the MYST (SAS/MOZ) family.</text>
</comment>
<dbReference type="PANTHER" id="PTHR10615:SF161">
    <property type="entry name" value="HISTONE ACETYLTRANSFERASE KAT7"/>
    <property type="match status" value="1"/>
</dbReference>
<dbReference type="SMART" id="SM00249">
    <property type="entry name" value="PHD"/>
    <property type="match status" value="2"/>
</dbReference>
<feature type="compositionally biased region" description="Acidic residues" evidence="17">
    <location>
        <begin position="881"/>
        <end position="891"/>
    </location>
</feature>
<feature type="compositionally biased region" description="Low complexity" evidence="17">
    <location>
        <begin position="257"/>
        <end position="268"/>
    </location>
</feature>
<keyword evidence="7 15" id="KW-0863">Zinc-finger</keyword>
<feature type="compositionally biased region" description="Low complexity" evidence="17">
    <location>
        <begin position="1671"/>
        <end position="1700"/>
    </location>
</feature>
<dbReference type="EC" id="2.3.1.48" evidence="3 16"/>
<feature type="compositionally biased region" description="Pro residues" evidence="17">
    <location>
        <begin position="1709"/>
        <end position="1721"/>
    </location>
</feature>
<protein>
    <recommendedName>
        <fullName evidence="3 16">Histone acetyltransferase</fullName>
        <ecNumber evidence="3 16">2.3.1.48</ecNumber>
    </recommendedName>
</protein>
<dbReference type="InterPro" id="IPR013083">
    <property type="entry name" value="Znf_RING/FYVE/PHD"/>
</dbReference>
<reference evidence="20" key="1">
    <citation type="submission" date="2020-11" db="EMBL/GenBank/DDBJ databases">
        <authorList>
            <consortium name="DOE Joint Genome Institute"/>
            <person name="Ahrendt S."/>
            <person name="Riley R."/>
            <person name="Andreopoulos W."/>
            <person name="Labutti K."/>
            <person name="Pangilinan J."/>
            <person name="Ruiz-Duenas F.J."/>
            <person name="Barrasa J.M."/>
            <person name="Sanchez-Garcia M."/>
            <person name="Camarero S."/>
            <person name="Miyauchi S."/>
            <person name="Serrano A."/>
            <person name="Linde D."/>
            <person name="Babiker R."/>
            <person name="Drula E."/>
            <person name="Ayuso-Fernandez I."/>
            <person name="Pacheco R."/>
            <person name="Padilla G."/>
            <person name="Ferreira P."/>
            <person name="Barriuso J."/>
            <person name="Kellner H."/>
            <person name="Castanera R."/>
            <person name="Alfaro M."/>
            <person name="Ramirez L."/>
            <person name="Pisabarro A.G."/>
            <person name="Kuo A."/>
            <person name="Tritt A."/>
            <person name="Lipzen A."/>
            <person name="He G."/>
            <person name="Yan M."/>
            <person name="Ng V."/>
            <person name="Cullen D."/>
            <person name="Martin F."/>
            <person name="Rosso M.-N."/>
            <person name="Henrissat B."/>
            <person name="Hibbett D."/>
            <person name="Martinez A.T."/>
            <person name="Grigoriev I.V."/>
        </authorList>
    </citation>
    <scope>NUCLEOTIDE SEQUENCE</scope>
    <source>
        <strain evidence="20">CBS 506.95</strain>
    </source>
</reference>
<dbReference type="Proteomes" id="UP000807306">
    <property type="component" value="Unassembled WGS sequence"/>
</dbReference>
<dbReference type="GO" id="GO:1990467">
    <property type="term" value="C:NuA3a histone acetyltransferase complex"/>
    <property type="evidence" value="ECO:0007669"/>
    <property type="project" value="TreeGrafter"/>
</dbReference>
<dbReference type="SUPFAM" id="SSF57903">
    <property type="entry name" value="FYVE/PHD zinc finger"/>
    <property type="match status" value="2"/>
</dbReference>
<evidence type="ECO:0000256" key="7">
    <source>
        <dbReference type="ARBA" id="ARBA00022771"/>
    </source>
</evidence>
<dbReference type="Pfam" id="PF17772">
    <property type="entry name" value="zf-MYST"/>
    <property type="match status" value="1"/>
</dbReference>
<feature type="compositionally biased region" description="Low complexity" evidence="17">
    <location>
        <begin position="323"/>
        <end position="333"/>
    </location>
</feature>
<feature type="active site" description="Proton donor/acceptor" evidence="14">
    <location>
        <position position="660"/>
    </location>
</feature>
<feature type="compositionally biased region" description="Acidic residues" evidence="17">
    <location>
        <begin position="298"/>
        <end position="309"/>
    </location>
</feature>
<feature type="compositionally biased region" description="Basic and acidic residues" evidence="17">
    <location>
        <begin position="395"/>
        <end position="415"/>
    </location>
</feature>
<feature type="domain" description="MYST-type HAT" evidence="19">
    <location>
        <begin position="508"/>
        <end position="815"/>
    </location>
</feature>
<evidence type="ECO:0000256" key="6">
    <source>
        <dbReference type="ARBA" id="ARBA00022737"/>
    </source>
</evidence>
<dbReference type="PROSITE" id="PS00028">
    <property type="entry name" value="ZINC_FINGER_C2H2_1"/>
    <property type="match status" value="1"/>
</dbReference>
<feature type="region of interest" description="Disordered" evidence="17">
    <location>
        <begin position="485"/>
        <end position="504"/>
    </location>
</feature>
<evidence type="ECO:0000256" key="12">
    <source>
        <dbReference type="ARBA" id="ARBA00023163"/>
    </source>
</evidence>
<feature type="region of interest" description="Disordered" evidence="17">
    <location>
        <begin position="97"/>
        <end position="116"/>
    </location>
</feature>
<comment type="subcellular location">
    <subcellularLocation>
        <location evidence="1 16">Nucleus</location>
    </subcellularLocation>
</comment>
<dbReference type="Gene3D" id="1.10.10.10">
    <property type="entry name" value="Winged helix-like DNA-binding domain superfamily/Winged helix DNA-binding domain"/>
    <property type="match status" value="1"/>
</dbReference>
<dbReference type="EMBL" id="MU157881">
    <property type="protein sequence ID" value="KAF9525653.1"/>
    <property type="molecule type" value="Genomic_DNA"/>
</dbReference>
<keyword evidence="11" id="KW-0805">Transcription regulation</keyword>
<dbReference type="PROSITE" id="PS51726">
    <property type="entry name" value="MYST_HAT"/>
    <property type="match status" value="1"/>
</dbReference>
<keyword evidence="5" id="KW-0479">Metal-binding</keyword>
<dbReference type="PANTHER" id="PTHR10615">
    <property type="entry name" value="HISTONE ACETYLTRANSFERASE"/>
    <property type="match status" value="1"/>
</dbReference>
<evidence type="ECO:0000313" key="20">
    <source>
        <dbReference type="EMBL" id="KAF9525653.1"/>
    </source>
</evidence>
<feature type="region of interest" description="Disordered" evidence="17">
    <location>
        <begin position="722"/>
        <end position="742"/>
    </location>
</feature>
<dbReference type="InterPro" id="IPR002717">
    <property type="entry name" value="HAT_MYST-type"/>
</dbReference>
<dbReference type="Pfam" id="PF00628">
    <property type="entry name" value="PHD"/>
    <property type="match status" value="1"/>
</dbReference>
<evidence type="ECO:0000256" key="14">
    <source>
        <dbReference type="PIRSR" id="PIRSR602717-51"/>
    </source>
</evidence>
<gene>
    <name evidence="20" type="ORF">CPB83DRAFT_837983</name>
</gene>
<dbReference type="InterPro" id="IPR011011">
    <property type="entry name" value="Znf_FYVE_PHD"/>
</dbReference>
<dbReference type="FunFam" id="3.30.60.60:FF:000001">
    <property type="entry name" value="Histone acetyltransferase"/>
    <property type="match status" value="1"/>
</dbReference>
<feature type="region of interest" description="Disordered" evidence="17">
    <location>
        <begin position="1116"/>
        <end position="1142"/>
    </location>
</feature>
<evidence type="ECO:0000256" key="4">
    <source>
        <dbReference type="ARBA" id="ARBA00022679"/>
    </source>
</evidence>
<evidence type="ECO:0000256" key="13">
    <source>
        <dbReference type="ARBA" id="ARBA00023242"/>
    </source>
</evidence>
<evidence type="ECO:0000256" key="3">
    <source>
        <dbReference type="ARBA" id="ARBA00013184"/>
    </source>
</evidence>
<feature type="region of interest" description="Disordered" evidence="17">
    <location>
        <begin position="1"/>
        <end position="40"/>
    </location>
</feature>
<dbReference type="InterPro" id="IPR016181">
    <property type="entry name" value="Acyl_CoA_acyltransferase"/>
</dbReference>
<evidence type="ECO:0000256" key="17">
    <source>
        <dbReference type="SAM" id="MobiDB-lite"/>
    </source>
</evidence>
<feature type="compositionally biased region" description="Acidic residues" evidence="17">
    <location>
        <begin position="226"/>
        <end position="247"/>
    </location>
</feature>
<feature type="region of interest" description="Disordered" evidence="17">
    <location>
        <begin position="848"/>
        <end position="929"/>
    </location>
</feature>
<feature type="compositionally biased region" description="Polar residues" evidence="17">
    <location>
        <begin position="1127"/>
        <end position="1137"/>
    </location>
</feature>
<dbReference type="CDD" id="cd15527">
    <property type="entry name" value="PHD2_KAT6A_6B"/>
    <property type="match status" value="1"/>
</dbReference>
<sequence length="1825" mass="203218">MRGLAFPPNQDADRETSYEYGTPFSNVEDIPIDPALGGTPIDPALMMDEPVVDVEPPYQLENEAPERKRVHSDEYDLFQYSGAAQGEEFTQHIPAPYLQIPEEQPPPPPKPKRKRKARRDELCSFCFGTSKKNSRGIAEILLTCQECGRSGHPSCMQLERLSENVQTYPWKCLECKNCEVCQEKGDDARILFCDACDRGWHMDCMVPPLDEPPDGNWHCPLCPPVEPDDMEGQEDQEQSFQGEEEEAVTPVDPIREASVASSSRSAHANPPPKRNRKKASGSKARPRVRKAPVIAVESEVEEEEIDVDETPVASRRGARRRPTTTPATAQTTAPRRRSYARPRPPPSSDEEEGAISATPIRSTKRRRIPVLREPSPPPAPLPRVRLRLPVQRGAKGKEREEEEPSRGLFEDILSQDERDTNKTTIMNSDKVHFERSRLAAEAKLVPPQPTASTSSRTLDNSEDYISVRPRPLRSSTIQQSTPILPKRIDFSNSPGPSTPGATLPKFEPGVLRIRSIRFGPYDIKTWYDAPFPEEYATIPDGRMWICEFCLKYMKSRFGATRHQMKCHARHPPGDEIYRDGIVSIFEVDGRRNKIYCQNLCLLSKMFLDHKSLFYDVEPFLFYVITQVDEFGSRQRQGWGNLLIDFSYLLSKIEQRLGSPEKPLSALGALGYRNYWTLAVMRFLQTAPNNVRLEAHICSATSMTHEDVFNTLIQQGMIFVGEASPPPMRPSPGQTIKFPKGRKNGLSRRQQLQKIHIAQTPEKDSSDGYDSNGKATFVPPKRYEIRFDLEKVETYVRNWEAKGYLKLKPEKLQWTPYLTSRIPQEANLPLLPAMDTAGTSSIAESVKAASETQPTTPSVQLPPGLIDFDEGPVMNGVHAHEDEDGGKEEDELPMAVDKPVLETRRSRRRELTKSPTKDPPLTTRSTRSQQILSPVVAPFTPSRGLRTRTSYANALPLLDEPVSTRSTRRNPVAATPTVRKSSNRRVELTNDEAYAARLAMEEMQQGGRQLRSRRSESQLENKRPVAIPLTPPSKPVRSRKRRRIDSSPDVVDDVDAVVVIPPTATAERQEEEEGEEDGFGDADAEGEEEDGEYEEGEYVAMDVDQRELAKVNGDHRALETQTPEHTDATTLVDANNGSPAEEENTVVKEILDVKSEDAGTPLTNLTSRQSIPSDDTLFMAGGLGTGGGSASKFGNYQGAIHAESDLRSTLGPGTLGLIDLDECHDEDADGEYEEEDAEGEPDPDCFLCFDMFCALLIRAEPSPSEPNCDSSGPGVARLLDGFTSSKRDCCSDSTMQYGHMGLGDRRDPNQMDGNGSTPFHQNGLGQALGSHLTAPVPPAGAYSRDYRNPSTSPPTLNQQGASGHGNPAAQSPLTFAAVQGPGGNTSPGMKRKQVDSMTAQLNKRRRGEAVGGQDDGDNFDVDGGGQGAKHWTDDEKSKLFSWLMGPGQEEHWNALRATKNSCLRDCANQVFGGKKTYQALKGCYERNFNLFKQIYAFENAHGQATGNLNALSEADRLREYERRLQIARKAGSDIGNITARTIDHWQRVGWYELFYRRFDFLLLLSCISLILPFRWHGDPATMRPVQTRTSSSVAPSGMPGANDDGPPGPDDDDPTMDFNDPATLNGLNGITSHDRPHVYINPQDLRENPPPPPQAVAPPTPSMRHPPPHPQQQPQQQQQQQTHLASSQTPQQHPQLSQSQPHPHHAHSQQPPPQLQPLPQPVPSLIQTPISTPADTPVMNVMLTQDIMSRCLTFLNLQTKIAQEKLEILRRRETREAGEWTAKREAEKTESKKDKAAKAFEVINNQNADPGLRQAATEYLRKMFLE</sequence>
<feature type="compositionally biased region" description="Polar residues" evidence="17">
    <location>
        <begin position="1347"/>
        <end position="1360"/>
    </location>
</feature>
<feature type="compositionally biased region" description="Basic residues" evidence="17">
    <location>
        <begin position="273"/>
        <end position="290"/>
    </location>
</feature>
<keyword evidence="13 16" id="KW-0539">Nucleus</keyword>
<feature type="domain" description="PHD-type" evidence="18">
    <location>
        <begin position="120"/>
        <end position="178"/>
    </location>
</feature>
<dbReference type="InterPro" id="IPR036388">
    <property type="entry name" value="WH-like_DNA-bd_sf"/>
</dbReference>
<comment type="catalytic activity">
    <reaction evidence="16">
        <text>L-lysyl-[protein] + acetyl-CoA = N(6)-acetyl-L-lysyl-[protein] + CoA + H(+)</text>
        <dbReference type="Rhea" id="RHEA:45948"/>
        <dbReference type="Rhea" id="RHEA-COMP:9752"/>
        <dbReference type="Rhea" id="RHEA-COMP:10731"/>
        <dbReference type="ChEBI" id="CHEBI:15378"/>
        <dbReference type="ChEBI" id="CHEBI:29969"/>
        <dbReference type="ChEBI" id="CHEBI:57287"/>
        <dbReference type="ChEBI" id="CHEBI:57288"/>
        <dbReference type="ChEBI" id="CHEBI:61930"/>
        <dbReference type="EC" id="2.3.1.48"/>
    </reaction>
</comment>
<dbReference type="CDD" id="cd15526">
    <property type="entry name" value="PHD1_MOZ_d4"/>
    <property type="match status" value="1"/>
</dbReference>
<dbReference type="Gene3D" id="3.30.40.10">
    <property type="entry name" value="Zinc/RING finger domain, C3HC4 (zinc finger)"/>
    <property type="match status" value="1"/>
</dbReference>
<keyword evidence="12" id="KW-0804">Transcription</keyword>
<dbReference type="GO" id="GO:0003682">
    <property type="term" value="F:chromatin binding"/>
    <property type="evidence" value="ECO:0007669"/>
    <property type="project" value="TreeGrafter"/>
</dbReference>
<dbReference type="PROSITE" id="PS50016">
    <property type="entry name" value="ZF_PHD_2"/>
    <property type="match status" value="2"/>
</dbReference>
<evidence type="ECO:0000313" key="21">
    <source>
        <dbReference type="Proteomes" id="UP000807306"/>
    </source>
</evidence>
<dbReference type="Gene3D" id="3.40.630.30">
    <property type="match status" value="1"/>
</dbReference>
<keyword evidence="10" id="KW-0007">Acetylation</keyword>
<evidence type="ECO:0000259" key="18">
    <source>
        <dbReference type="PROSITE" id="PS50016"/>
    </source>
</evidence>
<keyword evidence="8" id="KW-0862">Zinc</keyword>
<evidence type="ECO:0000256" key="16">
    <source>
        <dbReference type="RuleBase" id="RU361211"/>
    </source>
</evidence>
<evidence type="ECO:0000256" key="10">
    <source>
        <dbReference type="ARBA" id="ARBA00022990"/>
    </source>
</evidence>